<dbReference type="InterPro" id="IPR029063">
    <property type="entry name" value="SAM-dependent_MTases_sf"/>
</dbReference>
<dbReference type="Proteomes" id="UP000239735">
    <property type="component" value="Unassembled WGS sequence"/>
</dbReference>
<evidence type="ECO:0000313" key="1">
    <source>
        <dbReference type="EMBL" id="SPE24889.1"/>
    </source>
</evidence>
<proteinExistence type="predicted"/>
<reference evidence="2" key="1">
    <citation type="submission" date="2018-02" db="EMBL/GenBank/DDBJ databases">
        <authorList>
            <person name="Hausmann B."/>
        </authorList>
    </citation>
    <scope>NUCLEOTIDE SEQUENCE [LARGE SCALE GENOMIC DNA]</scope>
    <source>
        <strain evidence="2">Peat soil MAG SbA5</strain>
    </source>
</reference>
<dbReference type="SUPFAM" id="SSF53335">
    <property type="entry name" value="S-adenosyl-L-methionine-dependent methyltransferases"/>
    <property type="match status" value="1"/>
</dbReference>
<sequence>MWRPHDLEQTTWRKGPFRARPMGLIFGQTYEDPGIELETFAPRSRVFSIAGAGCTARALATAGHRVTAVDINPAQLAYAEAGDAGRLARMGAAERLLGFGRELARLAGWSRGRLEAFLSLSDCGEQADFWDRELDTARWRLAVDTLLAPRLLSLCYRSPFLRSLPRDFGPRVRQRLRRGWASHSNSRNSFAALLLMGRSLPEPGAAISPIRFVCADAAEFLESCPAGTFEAFSLSNIGDGASPEYLQRLQAAVEHASAPDAVVVSRSFQEPGAGMAGNRAGLDRSLLWGVVDVRPVGIFAGGVPCCTC</sequence>
<dbReference type="Gene3D" id="3.40.50.150">
    <property type="entry name" value="Vaccinia Virus protein VP39"/>
    <property type="match status" value="1"/>
</dbReference>
<dbReference type="EMBL" id="OKRB01000105">
    <property type="protein sequence ID" value="SPE24889.1"/>
    <property type="molecule type" value="Genomic_DNA"/>
</dbReference>
<dbReference type="AlphaFoldDB" id="A0A2N9LNR6"/>
<protein>
    <recommendedName>
        <fullName evidence="3">DUF3419 family protein</fullName>
    </recommendedName>
</protein>
<evidence type="ECO:0000313" key="2">
    <source>
        <dbReference type="Proteomes" id="UP000239735"/>
    </source>
</evidence>
<dbReference type="Pfam" id="PF11899">
    <property type="entry name" value="DUF3419"/>
    <property type="match status" value="1"/>
</dbReference>
<accession>A0A2N9LNR6</accession>
<name>A0A2N9LNR6_9BACT</name>
<dbReference type="InterPro" id="IPR021829">
    <property type="entry name" value="DUF3419"/>
</dbReference>
<gene>
    <name evidence="1" type="ORF">SBA5_470010</name>
</gene>
<organism evidence="1 2">
    <name type="scientific">Candidatus Sulfuritelmatomonas gaucii</name>
    <dbReference type="NCBI Taxonomy" id="2043161"/>
    <lineage>
        <taxon>Bacteria</taxon>
        <taxon>Pseudomonadati</taxon>
        <taxon>Acidobacteriota</taxon>
        <taxon>Terriglobia</taxon>
        <taxon>Terriglobales</taxon>
        <taxon>Acidobacteriaceae</taxon>
        <taxon>Candidatus Sulfuritelmatomonas</taxon>
    </lineage>
</organism>
<evidence type="ECO:0008006" key="3">
    <source>
        <dbReference type="Google" id="ProtNLM"/>
    </source>
</evidence>
<dbReference type="OrthoDB" id="3424825at2"/>